<dbReference type="Pfam" id="PF12796">
    <property type="entry name" value="Ank_2"/>
    <property type="match status" value="2"/>
</dbReference>
<dbReference type="PANTHER" id="PTHR24121:SF22">
    <property type="entry name" value="PROTEIN ACCELERATED CELL DEATH 6-LIKE"/>
    <property type="match status" value="1"/>
</dbReference>
<feature type="repeat" description="ANK" evidence="1">
    <location>
        <begin position="156"/>
        <end position="177"/>
    </location>
</feature>
<reference evidence="2 3" key="1">
    <citation type="submission" date="2024-05" db="EMBL/GenBank/DDBJ databases">
        <title>Haplotype-resolved chromosome-level genome assembly of Huyou (Citrus changshanensis).</title>
        <authorList>
            <person name="Miao C."/>
            <person name="Chen W."/>
            <person name="Wu Y."/>
            <person name="Wang L."/>
            <person name="Zhao S."/>
            <person name="Grierson D."/>
            <person name="Xu C."/>
            <person name="Chen K."/>
        </authorList>
    </citation>
    <scope>NUCLEOTIDE SEQUENCE [LARGE SCALE GENOMIC DNA]</scope>
    <source>
        <strain evidence="2">01-14</strain>
        <tissue evidence="2">Leaf</tissue>
    </source>
</reference>
<dbReference type="PANTHER" id="PTHR24121">
    <property type="entry name" value="NO MECHANORECEPTOR POTENTIAL C, ISOFORM D-RELATED"/>
    <property type="match status" value="1"/>
</dbReference>
<evidence type="ECO:0000313" key="3">
    <source>
        <dbReference type="Proteomes" id="UP001428341"/>
    </source>
</evidence>
<name>A0AAP0LU34_9ROSI</name>
<dbReference type="EMBL" id="JBCGBO010000024">
    <property type="protein sequence ID" value="KAK9182726.1"/>
    <property type="molecule type" value="Genomic_DNA"/>
</dbReference>
<keyword evidence="1" id="KW-0040">ANK repeat</keyword>
<dbReference type="SMART" id="SM00248">
    <property type="entry name" value="ANK"/>
    <property type="match status" value="4"/>
</dbReference>
<evidence type="ECO:0000313" key="2">
    <source>
        <dbReference type="EMBL" id="KAK9182726.1"/>
    </source>
</evidence>
<accession>A0AAP0LU34</accession>
<gene>
    <name evidence="2" type="ORF">WN944_025872</name>
</gene>
<dbReference type="AlphaFoldDB" id="A0AAP0LU34"/>
<protein>
    <submittedName>
        <fullName evidence="2">Uncharacterized protein</fullName>
    </submittedName>
</protein>
<dbReference type="Gene3D" id="1.25.40.20">
    <property type="entry name" value="Ankyrin repeat-containing domain"/>
    <property type="match status" value="1"/>
</dbReference>
<sequence length="220" mass="23496">MDPDLYKAATEGEIDPFIKIANDHLGSAVTHNRNTVLHVNIASNRERESISTKFVEQVLEMCPSLLLKVNAKGDAPLHAAAKCGHAAVVEALIEFAKKQPHQGLESGLESTAGYMLGMKNDEENTALHEAVQSGSLDVVKILLEADPAFLYSANGSGETPLYLAAARGHKKIVAEILGKCPSAAHEGPNGKTALHAAACSDSREDGMFFTLLWLVLALEN</sequence>
<dbReference type="SUPFAM" id="SSF48403">
    <property type="entry name" value="Ankyrin repeat"/>
    <property type="match status" value="1"/>
</dbReference>
<keyword evidence="3" id="KW-1185">Reference proteome</keyword>
<dbReference type="InterPro" id="IPR002110">
    <property type="entry name" value="Ankyrin_rpt"/>
</dbReference>
<feature type="repeat" description="ANK" evidence="1">
    <location>
        <begin position="72"/>
        <end position="94"/>
    </location>
</feature>
<feature type="repeat" description="ANK" evidence="1">
    <location>
        <begin position="122"/>
        <end position="144"/>
    </location>
</feature>
<evidence type="ECO:0000256" key="1">
    <source>
        <dbReference type="PROSITE-ProRule" id="PRU00023"/>
    </source>
</evidence>
<dbReference type="InterPro" id="IPR036770">
    <property type="entry name" value="Ankyrin_rpt-contain_sf"/>
</dbReference>
<dbReference type="PROSITE" id="PS50297">
    <property type="entry name" value="ANK_REP_REGION"/>
    <property type="match status" value="3"/>
</dbReference>
<proteinExistence type="predicted"/>
<dbReference type="Proteomes" id="UP001428341">
    <property type="component" value="Unassembled WGS sequence"/>
</dbReference>
<organism evidence="2 3">
    <name type="scientific">Citrus x changshan-huyou</name>
    <dbReference type="NCBI Taxonomy" id="2935761"/>
    <lineage>
        <taxon>Eukaryota</taxon>
        <taxon>Viridiplantae</taxon>
        <taxon>Streptophyta</taxon>
        <taxon>Embryophyta</taxon>
        <taxon>Tracheophyta</taxon>
        <taxon>Spermatophyta</taxon>
        <taxon>Magnoliopsida</taxon>
        <taxon>eudicotyledons</taxon>
        <taxon>Gunneridae</taxon>
        <taxon>Pentapetalae</taxon>
        <taxon>rosids</taxon>
        <taxon>malvids</taxon>
        <taxon>Sapindales</taxon>
        <taxon>Rutaceae</taxon>
        <taxon>Aurantioideae</taxon>
        <taxon>Citrus</taxon>
    </lineage>
</organism>
<dbReference type="PROSITE" id="PS50088">
    <property type="entry name" value="ANK_REPEAT"/>
    <property type="match status" value="3"/>
</dbReference>
<comment type="caution">
    <text evidence="2">The sequence shown here is derived from an EMBL/GenBank/DDBJ whole genome shotgun (WGS) entry which is preliminary data.</text>
</comment>